<accession>S4P498</accession>
<evidence type="ECO:0000313" key="1">
    <source>
        <dbReference type="EMBL" id="JAA83408.1"/>
    </source>
</evidence>
<feature type="non-terminal residue" evidence="1">
    <location>
        <position position="78"/>
    </location>
</feature>
<reference evidence="1" key="2">
    <citation type="submission" date="2013-05" db="EMBL/GenBank/DDBJ databases">
        <authorList>
            <person name="Carter J.-M."/>
            <person name="Baker S.C."/>
            <person name="Pink R."/>
            <person name="Carter D.R.F."/>
            <person name="Collins A."/>
            <person name="Tomlin J."/>
            <person name="Gibbs M."/>
            <person name="Breuker C.J."/>
        </authorList>
    </citation>
    <scope>NUCLEOTIDE SEQUENCE</scope>
    <source>
        <tissue evidence="1">Ovary</tissue>
    </source>
</reference>
<organism evidence="1">
    <name type="scientific">Pararge aegeria</name>
    <name type="common">speckled wood butterfly</name>
    <dbReference type="NCBI Taxonomy" id="116150"/>
    <lineage>
        <taxon>Eukaryota</taxon>
        <taxon>Metazoa</taxon>
        <taxon>Ecdysozoa</taxon>
        <taxon>Arthropoda</taxon>
        <taxon>Hexapoda</taxon>
        <taxon>Insecta</taxon>
        <taxon>Pterygota</taxon>
        <taxon>Neoptera</taxon>
        <taxon>Endopterygota</taxon>
        <taxon>Lepidoptera</taxon>
        <taxon>Glossata</taxon>
        <taxon>Ditrysia</taxon>
        <taxon>Papilionoidea</taxon>
        <taxon>Nymphalidae</taxon>
        <taxon>Satyrinae</taxon>
        <taxon>Satyrini</taxon>
        <taxon>Parargina</taxon>
        <taxon>Pararge</taxon>
    </lineage>
</organism>
<dbReference type="AlphaFoldDB" id="S4P498"/>
<reference evidence="1" key="1">
    <citation type="journal article" date="2013" name="BMC Genomics">
        <title>Unscrambling butterfly oogenesis.</title>
        <authorList>
            <person name="Carter J.M."/>
            <person name="Baker S.C."/>
            <person name="Pink R."/>
            <person name="Carter D.R."/>
            <person name="Collins A."/>
            <person name="Tomlin J."/>
            <person name="Gibbs M."/>
            <person name="Breuker C.J."/>
        </authorList>
    </citation>
    <scope>NUCLEOTIDE SEQUENCE</scope>
    <source>
        <tissue evidence="1">Ovary</tissue>
    </source>
</reference>
<proteinExistence type="predicted"/>
<name>S4P498_9NEOP</name>
<sequence length="78" mass="9280">MKLTSLRQPRLTSLCHLELTSLCHLTTVYNLTYLYRPFETVEEFQADIALSVLSTIFFKVFEYYIRCRVASYVNSQRF</sequence>
<dbReference type="EMBL" id="GAIX01009152">
    <property type="protein sequence ID" value="JAA83408.1"/>
    <property type="molecule type" value="Transcribed_RNA"/>
</dbReference>
<protein>
    <submittedName>
        <fullName evidence="1">Uncharacterized protein</fullName>
    </submittedName>
</protein>